<evidence type="ECO:0000256" key="2">
    <source>
        <dbReference type="SAM" id="Phobius"/>
    </source>
</evidence>
<evidence type="ECO:0000313" key="4">
    <source>
        <dbReference type="Proteomes" id="UP000245884"/>
    </source>
</evidence>
<feature type="compositionally biased region" description="Polar residues" evidence="1">
    <location>
        <begin position="394"/>
        <end position="414"/>
    </location>
</feature>
<feature type="region of interest" description="Disordered" evidence="1">
    <location>
        <begin position="202"/>
        <end position="274"/>
    </location>
</feature>
<feature type="region of interest" description="Disordered" evidence="1">
    <location>
        <begin position="319"/>
        <end position="414"/>
    </location>
</feature>
<name>A0A316UIM9_9BASI</name>
<feature type="compositionally biased region" description="Low complexity" evidence="1">
    <location>
        <begin position="330"/>
        <end position="339"/>
    </location>
</feature>
<accession>A0A316UIM9</accession>
<reference evidence="3 4" key="1">
    <citation type="journal article" date="2018" name="Mol. Biol. Evol.">
        <title>Broad Genomic Sampling Reveals a Smut Pathogenic Ancestry of the Fungal Clade Ustilaginomycotina.</title>
        <authorList>
            <person name="Kijpornyongpan T."/>
            <person name="Mondo S.J."/>
            <person name="Barry K."/>
            <person name="Sandor L."/>
            <person name="Lee J."/>
            <person name="Lipzen A."/>
            <person name="Pangilinan J."/>
            <person name="LaButti K."/>
            <person name="Hainaut M."/>
            <person name="Henrissat B."/>
            <person name="Grigoriev I.V."/>
            <person name="Spatafora J.W."/>
            <person name="Aime M.C."/>
        </authorList>
    </citation>
    <scope>NUCLEOTIDE SEQUENCE [LARGE SCALE GENOMIC DNA]</scope>
    <source>
        <strain evidence="3 4">MCA 5214</strain>
    </source>
</reference>
<dbReference type="EMBL" id="KZ819677">
    <property type="protein sequence ID" value="PWN25079.1"/>
    <property type="molecule type" value="Genomic_DNA"/>
</dbReference>
<sequence>MAPHTAFSSNTASSAQGNGHFPVVAVVVPATIAFIGLILAVILLARRSKARRHRLQRETSLEDGAQQEMRDRPGGGFTTFRGRRTTRNGDAVPPLRTRIWRGLIETFSVEHEFSHLSMRDRLRGETSLPTPSGRRSDRPRPPRRTDSGRSVMTVPAYNVELGADELVLCKSGFGRAEAEAETAGDLSGSTMVLESVSLGTDVEGEGQRSTMLQVPQAAASTPATSGDNDDSMTTSAASPLTRPRNDSSATMMSTASSSQAPTRPVRPRNYSRTSSNSLLRSYLPIWHRRAASANGSTTPGGGSPWTAEQRRFLSSVESLGRYGLGGGSGTPTPGRETPGAGAGEGYAESPRYEMEERVAFPISGAVGAPPGYEEQRGSPQAQHQENESGEQEIETPTTSEQRTGSLTTASAGQA</sequence>
<keyword evidence="4" id="KW-1185">Reference proteome</keyword>
<keyword evidence="2" id="KW-0812">Transmembrane</keyword>
<feature type="compositionally biased region" description="Basic and acidic residues" evidence="1">
    <location>
        <begin position="134"/>
        <end position="147"/>
    </location>
</feature>
<feature type="region of interest" description="Disordered" evidence="1">
    <location>
        <begin position="52"/>
        <end position="90"/>
    </location>
</feature>
<feature type="transmembrane region" description="Helical" evidence="2">
    <location>
        <begin position="20"/>
        <end position="45"/>
    </location>
</feature>
<keyword evidence="2" id="KW-0472">Membrane</keyword>
<protein>
    <submittedName>
        <fullName evidence="3">Uncharacterized protein</fullName>
    </submittedName>
</protein>
<evidence type="ECO:0000313" key="3">
    <source>
        <dbReference type="EMBL" id="PWN25079.1"/>
    </source>
</evidence>
<dbReference type="Proteomes" id="UP000245884">
    <property type="component" value="Unassembled WGS sequence"/>
</dbReference>
<feature type="compositionally biased region" description="Low complexity" evidence="1">
    <location>
        <begin position="247"/>
        <end position="258"/>
    </location>
</feature>
<keyword evidence="2" id="KW-1133">Transmembrane helix</keyword>
<dbReference type="AlphaFoldDB" id="A0A316UIM9"/>
<dbReference type="GeneID" id="37030320"/>
<gene>
    <name evidence="3" type="ORF">BDZ90DRAFT_262533</name>
</gene>
<organism evidence="3 4">
    <name type="scientific">Jaminaea rosea</name>
    <dbReference type="NCBI Taxonomy" id="1569628"/>
    <lineage>
        <taxon>Eukaryota</taxon>
        <taxon>Fungi</taxon>
        <taxon>Dikarya</taxon>
        <taxon>Basidiomycota</taxon>
        <taxon>Ustilaginomycotina</taxon>
        <taxon>Exobasidiomycetes</taxon>
        <taxon>Microstromatales</taxon>
        <taxon>Microstromatales incertae sedis</taxon>
        <taxon>Jaminaea</taxon>
    </lineage>
</organism>
<feature type="compositionally biased region" description="Polar residues" evidence="1">
    <location>
        <begin position="207"/>
        <end position="238"/>
    </location>
</feature>
<evidence type="ECO:0000256" key="1">
    <source>
        <dbReference type="SAM" id="MobiDB-lite"/>
    </source>
</evidence>
<proteinExistence type="predicted"/>
<feature type="region of interest" description="Disordered" evidence="1">
    <location>
        <begin position="120"/>
        <end position="152"/>
    </location>
</feature>
<dbReference type="RefSeq" id="XP_025359691.1">
    <property type="nucleotide sequence ID" value="XM_025508497.1"/>
</dbReference>